<dbReference type="PRINTS" id="PR00038">
    <property type="entry name" value="HTHLUXR"/>
</dbReference>
<dbReference type="InterPro" id="IPR000792">
    <property type="entry name" value="Tscrpt_reg_LuxR_C"/>
</dbReference>
<evidence type="ECO:0000313" key="6">
    <source>
        <dbReference type="Proteomes" id="UP001596074"/>
    </source>
</evidence>
<dbReference type="InterPro" id="IPR041664">
    <property type="entry name" value="AAA_16"/>
</dbReference>
<accession>A0ABW1ADR3</accession>
<evidence type="ECO:0000313" key="5">
    <source>
        <dbReference type="EMBL" id="MFC5752668.1"/>
    </source>
</evidence>
<evidence type="ECO:0000256" key="3">
    <source>
        <dbReference type="SAM" id="MobiDB-lite"/>
    </source>
</evidence>
<dbReference type="PROSITE" id="PS00622">
    <property type="entry name" value="HTH_LUXR_1"/>
    <property type="match status" value="1"/>
</dbReference>
<evidence type="ECO:0000256" key="1">
    <source>
        <dbReference type="ARBA" id="ARBA00022741"/>
    </source>
</evidence>
<keyword evidence="6" id="KW-1185">Reference proteome</keyword>
<comment type="caution">
    <text evidence="5">The sequence shown here is derived from an EMBL/GenBank/DDBJ whole genome shotgun (WGS) entry which is preliminary data.</text>
</comment>
<dbReference type="SMART" id="SM00421">
    <property type="entry name" value="HTH_LUXR"/>
    <property type="match status" value="1"/>
</dbReference>
<dbReference type="RefSeq" id="WP_378288888.1">
    <property type="nucleotide sequence ID" value="NZ_JBHSON010000093.1"/>
</dbReference>
<sequence>MGVADISPTRRPVTGRVILIEGAAATGKTRLMHILAGREAAAGSTFLSASASSVERNLPLSSVSQLFQHPALTAAESERAERLLGDGTLAAMAHRIGAEPGPDGDADSGAVARVPATIFNGLSAILLEVAGRGPLVIGIDDIHHADEPSLQFLLYLGHRLRTTSVLMLLTECLRPTRPHSPLLTDLLRQPYAQRVRVRPLTGQGVAEMLAEHLGPLPARRLAPECHEVSGGNPLLVQALVEDLRMSGPARPACFVFGEAFRQAVLTCVHRSDSTALARGLAVLPDHPSPGLLGELVRLDAESLGLTREVLRATGLIDGGGRIHEAVRAAVLSGMRPDERTALYLRAAEVLHAHGASAEVVAGSLIAADRARAPWAGAVLREAAGQALAAGGVTEAVGYLRLALRECADDDQRPAIHLELAGAEWQLGPATAARHLPELIRGLREGRLPAHAAAVLVAWLFWLGRIDEALELMHEGAGPADAPTVTYGTTFDVPLWWLRHAYPGLFRQEILDDLPSLPCGPREKALPTPLAPSFGCEARLAGTLVRGAHEETLVEAEEILGAAGQTLRTLAPVVAIAALVYADEPGEAVRWLDSFDGSAARSTPLVNAFASVLRALIHQRHGDLEAAVTCARGALTDLTPKGWGVLVGFPLAILVLALTAMGRFKEVEEHLDVPLPGPLFRSPLVLPYLQARGRYYLATDRPHAALAEFRACGELMTFWECDVPGFVAWRIDQAEAHLALGEREEAGRLAADQLKRLPDGQGRQAGAQLRTRGMTLRVLAAAADADRRTALLTEAVEAQESSGDRLELARALLDLSASYRSEGRSCRATALERRARSLAAECGAELPVSMGPASAADPADVAEGDGADPGSDPLYGLSEAERRVAELAADGYTNRQIARSLHVTMSTVEQHLTRVYRKLKIGRRTDLPLFLMPLSRDSTG</sequence>
<gene>
    <name evidence="5" type="ORF">ACFPZN_44245</name>
</gene>
<dbReference type="PROSITE" id="PS50043">
    <property type="entry name" value="HTH_LUXR_2"/>
    <property type="match status" value="1"/>
</dbReference>
<dbReference type="InterPro" id="IPR011990">
    <property type="entry name" value="TPR-like_helical_dom_sf"/>
</dbReference>
<protein>
    <submittedName>
        <fullName evidence="5">AAA family ATPase</fullName>
    </submittedName>
</protein>
<evidence type="ECO:0000256" key="2">
    <source>
        <dbReference type="ARBA" id="ARBA00022840"/>
    </source>
</evidence>
<dbReference type="SUPFAM" id="SSF48452">
    <property type="entry name" value="TPR-like"/>
    <property type="match status" value="1"/>
</dbReference>
<evidence type="ECO:0000259" key="4">
    <source>
        <dbReference type="PROSITE" id="PS50043"/>
    </source>
</evidence>
<dbReference type="SUPFAM" id="SSF46894">
    <property type="entry name" value="C-terminal effector domain of the bipartite response regulators"/>
    <property type="match status" value="1"/>
</dbReference>
<feature type="region of interest" description="Disordered" evidence="3">
    <location>
        <begin position="847"/>
        <end position="874"/>
    </location>
</feature>
<dbReference type="Pfam" id="PF00196">
    <property type="entry name" value="GerE"/>
    <property type="match status" value="1"/>
</dbReference>
<reference evidence="6" key="1">
    <citation type="journal article" date="2019" name="Int. J. Syst. Evol. Microbiol.">
        <title>The Global Catalogue of Microorganisms (GCM) 10K type strain sequencing project: providing services to taxonomists for standard genome sequencing and annotation.</title>
        <authorList>
            <consortium name="The Broad Institute Genomics Platform"/>
            <consortium name="The Broad Institute Genome Sequencing Center for Infectious Disease"/>
            <person name="Wu L."/>
            <person name="Ma J."/>
        </authorList>
    </citation>
    <scope>NUCLEOTIDE SEQUENCE [LARGE SCALE GENOMIC DNA]</scope>
    <source>
        <strain evidence="6">KCTC 42087</strain>
    </source>
</reference>
<dbReference type="Proteomes" id="UP001596074">
    <property type="component" value="Unassembled WGS sequence"/>
</dbReference>
<dbReference type="EMBL" id="JBHSON010000093">
    <property type="protein sequence ID" value="MFC5752668.1"/>
    <property type="molecule type" value="Genomic_DNA"/>
</dbReference>
<dbReference type="CDD" id="cd06170">
    <property type="entry name" value="LuxR_C_like"/>
    <property type="match status" value="1"/>
</dbReference>
<dbReference type="InterPro" id="IPR016032">
    <property type="entry name" value="Sig_transdc_resp-reg_C-effctor"/>
</dbReference>
<feature type="domain" description="HTH luxR-type" evidence="4">
    <location>
        <begin position="869"/>
        <end position="936"/>
    </location>
</feature>
<organism evidence="5 6">
    <name type="scientific">Actinomadura rugatobispora</name>
    <dbReference type="NCBI Taxonomy" id="1994"/>
    <lineage>
        <taxon>Bacteria</taxon>
        <taxon>Bacillati</taxon>
        <taxon>Actinomycetota</taxon>
        <taxon>Actinomycetes</taxon>
        <taxon>Streptosporangiales</taxon>
        <taxon>Thermomonosporaceae</taxon>
        <taxon>Actinomadura</taxon>
    </lineage>
</organism>
<keyword evidence="1" id="KW-0547">Nucleotide-binding</keyword>
<name>A0ABW1ADR3_9ACTN</name>
<dbReference type="PANTHER" id="PTHR16305:SF35">
    <property type="entry name" value="TRANSCRIPTIONAL ACTIVATOR DOMAIN"/>
    <property type="match status" value="1"/>
</dbReference>
<proteinExistence type="predicted"/>
<dbReference type="SUPFAM" id="SSF52540">
    <property type="entry name" value="P-loop containing nucleoside triphosphate hydrolases"/>
    <property type="match status" value="1"/>
</dbReference>
<dbReference type="InterPro" id="IPR027417">
    <property type="entry name" value="P-loop_NTPase"/>
</dbReference>
<keyword evidence="2" id="KW-0067">ATP-binding</keyword>
<dbReference type="Gene3D" id="1.10.10.10">
    <property type="entry name" value="Winged helix-like DNA-binding domain superfamily/Winged helix DNA-binding domain"/>
    <property type="match status" value="1"/>
</dbReference>
<dbReference type="PANTHER" id="PTHR16305">
    <property type="entry name" value="TESTICULAR SOLUBLE ADENYLYL CYCLASE"/>
    <property type="match status" value="1"/>
</dbReference>
<dbReference type="Pfam" id="PF13191">
    <property type="entry name" value="AAA_16"/>
    <property type="match status" value="1"/>
</dbReference>
<dbReference type="InterPro" id="IPR036388">
    <property type="entry name" value="WH-like_DNA-bd_sf"/>
</dbReference>